<dbReference type="Pfam" id="PF18013">
    <property type="entry name" value="Phage_lysozyme2"/>
    <property type="match status" value="1"/>
</dbReference>
<evidence type="ECO:0000313" key="5">
    <source>
        <dbReference type="Proteomes" id="UP000481852"/>
    </source>
</evidence>
<dbReference type="Gene3D" id="2.30.30.40">
    <property type="entry name" value="SH3 Domains"/>
    <property type="match status" value="1"/>
</dbReference>
<dbReference type="AlphaFoldDB" id="A0A6L5X7M6"/>
<protein>
    <submittedName>
        <fullName evidence="4">SH3 domain-containing protein</fullName>
    </submittedName>
</protein>
<feature type="compositionally biased region" description="Basic and acidic residues" evidence="1">
    <location>
        <begin position="426"/>
        <end position="435"/>
    </location>
</feature>
<dbReference type="Proteomes" id="UP000481852">
    <property type="component" value="Unassembled WGS sequence"/>
</dbReference>
<feature type="chain" id="PRO_5026771729" evidence="2">
    <location>
        <begin position="26"/>
        <end position="452"/>
    </location>
</feature>
<dbReference type="InterPro" id="IPR003646">
    <property type="entry name" value="SH3-like_bac-type"/>
</dbReference>
<dbReference type="Gene3D" id="1.10.530.10">
    <property type="match status" value="1"/>
</dbReference>
<evidence type="ECO:0000259" key="3">
    <source>
        <dbReference type="PROSITE" id="PS51781"/>
    </source>
</evidence>
<proteinExistence type="predicted"/>
<evidence type="ECO:0000256" key="2">
    <source>
        <dbReference type="SAM" id="SignalP"/>
    </source>
</evidence>
<dbReference type="PROSITE" id="PS51781">
    <property type="entry name" value="SH3B"/>
    <property type="match status" value="1"/>
</dbReference>
<dbReference type="Pfam" id="PF08239">
    <property type="entry name" value="SH3_3"/>
    <property type="match status" value="1"/>
</dbReference>
<feature type="domain" description="SH3b" evidence="3">
    <location>
        <begin position="357"/>
        <end position="420"/>
    </location>
</feature>
<sequence>MNTMKIQKKVLTLSCAALLTLPLSAAGPSAMRIYAEDEVATEDASGGESSLSAVQDDGAQSGGSLFEDQNTNIQSRDGIPADESGKKKQSSKKMIIGYRTPGLVKSVTFDEGSKPSLQTLAAQFPAAVDVYFAGESKPVTLKTSWKCAEGDYGSSSGGYFIFVPAFDEGKYVVRGMSLTADMPYIEVKKNPGVAVEMIASAPPTVNEKKVFDYCINELGLNKAAACGILANMYCESGFRTNALGDGGTSVGVCQWHNGRWTSLRAYTSDWQTLEGQLSYMKWELEHGYSATLNALRAVSDDAQGAYDAGYFWCMHFEMPDSAHTRGITRGYLAKNVYWQRYGAEDEPDEEGCNDSFEGEYVFDGEGNLNIRAGHSEESDAIGSIKAGDKVEVTKGNGKWAHVLYEGKTGLVKMEYLTAVDTEEEDGAKRQGDAGKAETAQETEGGRETEADE</sequence>
<dbReference type="InterPro" id="IPR041219">
    <property type="entry name" value="Phage_lysozyme2"/>
</dbReference>
<evidence type="ECO:0000256" key="1">
    <source>
        <dbReference type="SAM" id="MobiDB-lite"/>
    </source>
</evidence>
<gene>
    <name evidence="4" type="ORF">FYJ35_10235</name>
</gene>
<feature type="region of interest" description="Disordered" evidence="1">
    <location>
        <begin position="422"/>
        <end position="452"/>
    </location>
</feature>
<feature type="signal peptide" evidence="2">
    <location>
        <begin position="1"/>
        <end position="25"/>
    </location>
</feature>
<reference evidence="4 5" key="1">
    <citation type="submission" date="2019-08" db="EMBL/GenBank/DDBJ databases">
        <title>In-depth cultivation of the pig gut microbiome towards novel bacterial diversity and tailored functional studies.</title>
        <authorList>
            <person name="Wylensek D."/>
            <person name="Hitch T.C.A."/>
            <person name="Clavel T."/>
        </authorList>
    </citation>
    <scope>NUCLEOTIDE SEQUENCE [LARGE SCALE GENOMIC DNA]</scope>
    <source>
        <strain evidence="4 5">Oil+RF-744-WCA-WT-11</strain>
    </source>
</reference>
<organism evidence="4 5">
    <name type="scientific">Porcincola intestinalis</name>
    <dbReference type="NCBI Taxonomy" id="2606632"/>
    <lineage>
        <taxon>Bacteria</taxon>
        <taxon>Bacillati</taxon>
        <taxon>Bacillota</taxon>
        <taxon>Clostridia</taxon>
        <taxon>Lachnospirales</taxon>
        <taxon>Lachnospiraceae</taxon>
        <taxon>Porcincola</taxon>
    </lineage>
</organism>
<evidence type="ECO:0000313" key="4">
    <source>
        <dbReference type="EMBL" id="MSS15408.1"/>
    </source>
</evidence>
<accession>A0A6L5X7M6</accession>
<comment type="caution">
    <text evidence="4">The sequence shown here is derived from an EMBL/GenBank/DDBJ whole genome shotgun (WGS) entry which is preliminary data.</text>
</comment>
<name>A0A6L5X7M6_9FIRM</name>
<keyword evidence="5" id="KW-1185">Reference proteome</keyword>
<feature type="compositionally biased region" description="Basic and acidic residues" evidence="1">
    <location>
        <begin position="443"/>
        <end position="452"/>
    </location>
</feature>
<keyword evidence="2" id="KW-0732">Signal</keyword>
<feature type="region of interest" description="Disordered" evidence="1">
    <location>
        <begin position="41"/>
        <end position="91"/>
    </location>
</feature>
<dbReference type="SMART" id="SM00287">
    <property type="entry name" value="SH3b"/>
    <property type="match status" value="1"/>
</dbReference>
<dbReference type="EMBL" id="VULZ01000011">
    <property type="protein sequence ID" value="MSS15408.1"/>
    <property type="molecule type" value="Genomic_DNA"/>
</dbReference>